<dbReference type="AlphaFoldDB" id="A0A2V3U2L8"/>
<organism evidence="2 3">
    <name type="scientific">Chelatococcus asaccharovorans</name>
    <dbReference type="NCBI Taxonomy" id="28210"/>
    <lineage>
        <taxon>Bacteria</taxon>
        <taxon>Pseudomonadati</taxon>
        <taxon>Pseudomonadota</taxon>
        <taxon>Alphaproteobacteria</taxon>
        <taxon>Hyphomicrobiales</taxon>
        <taxon>Chelatococcaceae</taxon>
        <taxon>Chelatococcus</taxon>
    </lineage>
</organism>
<feature type="compositionally biased region" description="Polar residues" evidence="1">
    <location>
        <begin position="42"/>
        <end position="54"/>
    </location>
</feature>
<dbReference type="Proteomes" id="UP000248021">
    <property type="component" value="Unassembled WGS sequence"/>
</dbReference>
<dbReference type="InterPro" id="IPR025528">
    <property type="entry name" value="BrnA_antitoxin"/>
</dbReference>
<accession>A0A2V3U2L8</accession>
<dbReference type="Pfam" id="PF14384">
    <property type="entry name" value="BrnA_antitoxin"/>
    <property type="match status" value="1"/>
</dbReference>
<feature type="compositionally biased region" description="Basic and acidic residues" evidence="1">
    <location>
        <begin position="261"/>
        <end position="275"/>
    </location>
</feature>
<dbReference type="RefSeq" id="WP_245449847.1">
    <property type="nucleotide sequence ID" value="NZ_JAHBRY010000001.1"/>
</dbReference>
<reference evidence="2 3" key="1">
    <citation type="submission" date="2018-05" db="EMBL/GenBank/DDBJ databases">
        <title>Genomic Encyclopedia of Type Strains, Phase IV (KMG-IV): sequencing the most valuable type-strain genomes for metagenomic binning, comparative biology and taxonomic classification.</title>
        <authorList>
            <person name="Goeker M."/>
        </authorList>
    </citation>
    <scope>NUCLEOTIDE SEQUENCE [LARGE SCALE GENOMIC DNA]</scope>
    <source>
        <strain evidence="2 3">DSM 6462</strain>
    </source>
</reference>
<keyword evidence="3" id="KW-1185">Reference proteome</keyword>
<feature type="region of interest" description="Disordered" evidence="1">
    <location>
        <begin position="234"/>
        <end position="283"/>
    </location>
</feature>
<name>A0A2V3U2L8_9HYPH</name>
<evidence type="ECO:0000256" key="1">
    <source>
        <dbReference type="SAM" id="MobiDB-lite"/>
    </source>
</evidence>
<protein>
    <submittedName>
        <fullName evidence="2">Uncharacterized protein (DUF4415 family)</fullName>
    </submittedName>
</protein>
<gene>
    <name evidence="2" type="ORF">C7450_10721</name>
</gene>
<evidence type="ECO:0000313" key="3">
    <source>
        <dbReference type="Proteomes" id="UP000248021"/>
    </source>
</evidence>
<feature type="region of interest" description="Disordered" evidence="1">
    <location>
        <begin position="29"/>
        <end position="67"/>
    </location>
</feature>
<evidence type="ECO:0000313" key="2">
    <source>
        <dbReference type="EMBL" id="PXW56984.1"/>
    </source>
</evidence>
<comment type="caution">
    <text evidence="2">The sequence shown here is derived from an EMBL/GenBank/DDBJ whole genome shotgun (WGS) entry which is preliminary data.</text>
</comment>
<sequence length="366" mass="40972">MITWLHREHLSQDERDRLIVAYAEALAEREAGEKATGGNGVSTGRSSRRSNAGNQPGVAKQAAKALGVSKRRVKEAVMPALTKDREGNRLGKNAVHSVHRDHRGNSLRSGLTSSMLRDLMREVENDFDQHGEILHYGVCICRIRSLRSRFGMSIFISEHTNFMCPFHHDGRKDKAIFDANAELASFAETAKRINLSTDQFQGLRYAGGLNGIGGKDFDKGIQDFVEKLNDARHQETDLGKGSRNPVFKTQRLNDGASPVTADRRIGPMPKRRTENVEDPDNPEWTDAMFARSKPASALPPEIRSAFPKTLRARRLSKRTTETVMFHLDKEVLDFYRTGEEDWQTRINDALIEAMRAAKNGSRSSGS</sequence>
<proteinExistence type="predicted"/>
<dbReference type="EMBL" id="QJJK01000007">
    <property type="protein sequence ID" value="PXW56984.1"/>
    <property type="molecule type" value="Genomic_DNA"/>
</dbReference>